<keyword evidence="1" id="KW-0812">Transmembrane</keyword>
<evidence type="ECO:0000256" key="1">
    <source>
        <dbReference type="SAM" id="Phobius"/>
    </source>
</evidence>
<dbReference type="AlphaFoldDB" id="A0A1M6KIL6"/>
<keyword evidence="2" id="KW-0732">Signal</keyword>
<protein>
    <submittedName>
        <fullName evidence="3">Uncharacterized protein</fullName>
    </submittedName>
</protein>
<evidence type="ECO:0000256" key="2">
    <source>
        <dbReference type="SAM" id="SignalP"/>
    </source>
</evidence>
<evidence type="ECO:0000313" key="4">
    <source>
        <dbReference type="Proteomes" id="UP000184050"/>
    </source>
</evidence>
<gene>
    <name evidence="3" type="ORF">SAMN05444280_12363</name>
</gene>
<accession>A0A1M6KIL6</accession>
<name>A0A1M6KIL6_9BACT</name>
<dbReference type="EMBL" id="FQZE01000023">
    <property type="protein sequence ID" value="SHJ58808.1"/>
    <property type="molecule type" value="Genomic_DNA"/>
</dbReference>
<organism evidence="3 4">
    <name type="scientific">Tangfeifania diversioriginum</name>
    <dbReference type="NCBI Taxonomy" id="1168035"/>
    <lineage>
        <taxon>Bacteria</taxon>
        <taxon>Pseudomonadati</taxon>
        <taxon>Bacteroidota</taxon>
        <taxon>Bacteroidia</taxon>
        <taxon>Marinilabiliales</taxon>
        <taxon>Prolixibacteraceae</taxon>
        <taxon>Tangfeifania</taxon>
    </lineage>
</organism>
<sequence>MTMKKFILKSVSLILAISLLSAQNFSIMASTTTAAVEFEESVFSYDDDLLLAELSELDELDAYIEANEGTTFDELTNENSPLVANIESTASPMGMADQSGEPPLGIPSFLWGCVFGVVGLVIVYIMTDSDMDQTKKAMWGCVASTAVSVVLYMVVWGAWASAVDAAY</sequence>
<reference evidence="3 4" key="1">
    <citation type="submission" date="2016-11" db="EMBL/GenBank/DDBJ databases">
        <authorList>
            <person name="Jaros S."/>
            <person name="Januszkiewicz K."/>
            <person name="Wedrychowicz H."/>
        </authorList>
    </citation>
    <scope>NUCLEOTIDE SEQUENCE [LARGE SCALE GENOMIC DNA]</scope>
    <source>
        <strain evidence="3 4">DSM 27063</strain>
    </source>
</reference>
<feature type="chain" id="PRO_5012432276" evidence="2">
    <location>
        <begin position="23"/>
        <end position="167"/>
    </location>
</feature>
<feature type="transmembrane region" description="Helical" evidence="1">
    <location>
        <begin position="104"/>
        <end position="125"/>
    </location>
</feature>
<feature type="signal peptide" evidence="2">
    <location>
        <begin position="1"/>
        <end position="22"/>
    </location>
</feature>
<evidence type="ECO:0000313" key="3">
    <source>
        <dbReference type="EMBL" id="SHJ58808.1"/>
    </source>
</evidence>
<keyword evidence="4" id="KW-1185">Reference proteome</keyword>
<proteinExistence type="predicted"/>
<keyword evidence="1" id="KW-1133">Transmembrane helix</keyword>
<keyword evidence="1" id="KW-0472">Membrane</keyword>
<dbReference type="Proteomes" id="UP000184050">
    <property type="component" value="Unassembled WGS sequence"/>
</dbReference>
<feature type="transmembrane region" description="Helical" evidence="1">
    <location>
        <begin position="137"/>
        <end position="159"/>
    </location>
</feature>
<dbReference type="STRING" id="1168035.SAMN05444280_12363"/>